<dbReference type="GO" id="GO:0004342">
    <property type="term" value="F:glucosamine-6-phosphate deaminase activity"/>
    <property type="evidence" value="ECO:0007669"/>
    <property type="project" value="InterPro"/>
</dbReference>
<dbReference type="STRING" id="1004.SAMN05661012_05692"/>
<dbReference type="NCBIfam" id="NF007291">
    <property type="entry name" value="PRK09762.1"/>
    <property type="match status" value="1"/>
</dbReference>
<evidence type="ECO:0000313" key="5">
    <source>
        <dbReference type="Proteomes" id="UP000183788"/>
    </source>
</evidence>
<reference evidence="4 6" key="2">
    <citation type="submission" date="2023-11" db="EMBL/GenBank/DDBJ databases">
        <title>MicrobeMod: A computational toolkit for identifying prokaryotic methylation and restriction-modification with nanopore sequencing.</title>
        <authorList>
            <person name="Crits-Christoph A."/>
            <person name="Kang S.C."/>
            <person name="Lee H."/>
            <person name="Ostrov N."/>
        </authorList>
    </citation>
    <scope>NUCLEOTIDE SEQUENCE [LARGE SCALE GENOMIC DNA]</scope>
    <source>
        <strain evidence="4 6">ATCC 23090</strain>
    </source>
</reference>
<evidence type="ECO:0000259" key="2">
    <source>
        <dbReference type="Pfam" id="PF01182"/>
    </source>
</evidence>
<dbReference type="PANTHER" id="PTHR11280">
    <property type="entry name" value="GLUCOSAMINE-6-PHOSPHATE ISOMERASE"/>
    <property type="match status" value="1"/>
</dbReference>
<dbReference type="GO" id="GO:0019262">
    <property type="term" value="P:N-acetylneuraminate catabolic process"/>
    <property type="evidence" value="ECO:0007669"/>
    <property type="project" value="TreeGrafter"/>
</dbReference>
<dbReference type="GO" id="GO:0042802">
    <property type="term" value="F:identical protein binding"/>
    <property type="evidence" value="ECO:0007669"/>
    <property type="project" value="TreeGrafter"/>
</dbReference>
<dbReference type="InterPro" id="IPR004547">
    <property type="entry name" value="Glucosamine6P_isomerase"/>
</dbReference>
<dbReference type="SUPFAM" id="SSF100950">
    <property type="entry name" value="NagB/RpiA/CoA transferase-like"/>
    <property type="match status" value="1"/>
</dbReference>
<dbReference type="EMBL" id="FPIZ01000026">
    <property type="protein sequence ID" value="SFW85264.1"/>
    <property type="molecule type" value="Genomic_DNA"/>
</dbReference>
<dbReference type="GO" id="GO:0016853">
    <property type="term" value="F:isomerase activity"/>
    <property type="evidence" value="ECO:0007669"/>
    <property type="project" value="UniProtKB-KW"/>
</dbReference>
<dbReference type="InterPro" id="IPR006148">
    <property type="entry name" value="Glc/Gal-6P_isomerase"/>
</dbReference>
<feature type="domain" description="Glucosamine/galactosamine-6-phosphate isomerase" evidence="2">
    <location>
        <begin position="21"/>
        <end position="222"/>
    </location>
</feature>
<protein>
    <submittedName>
        <fullName evidence="3">Galactosamine-6-phosphate isomerase</fullName>
    </submittedName>
</protein>
<dbReference type="Proteomes" id="UP001326715">
    <property type="component" value="Chromosome"/>
</dbReference>
<dbReference type="EMBL" id="CP140154">
    <property type="protein sequence ID" value="WQG90496.1"/>
    <property type="molecule type" value="Genomic_DNA"/>
</dbReference>
<evidence type="ECO:0000313" key="3">
    <source>
        <dbReference type="EMBL" id="SFW85264.1"/>
    </source>
</evidence>
<dbReference type="GO" id="GO:0005975">
    <property type="term" value="P:carbohydrate metabolic process"/>
    <property type="evidence" value="ECO:0007669"/>
    <property type="project" value="InterPro"/>
</dbReference>
<dbReference type="RefSeq" id="WP_072365057.1">
    <property type="nucleotide sequence ID" value="NZ_CP139972.1"/>
</dbReference>
<evidence type="ECO:0000313" key="6">
    <source>
        <dbReference type="Proteomes" id="UP001326715"/>
    </source>
</evidence>
<gene>
    <name evidence="3" type="ORF">SAMN05661012_05692</name>
    <name evidence="4" type="ORF">SR876_03235</name>
</gene>
<proteinExistence type="predicted"/>
<keyword evidence="1" id="KW-0378">Hydrolase</keyword>
<dbReference type="GO" id="GO:0006046">
    <property type="term" value="P:N-acetylglucosamine catabolic process"/>
    <property type="evidence" value="ECO:0007669"/>
    <property type="project" value="TreeGrafter"/>
</dbReference>
<dbReference type="Pfam" id="PF01182">
    <property type="entry name" value="Glucosamine_iso"/>
    <property type="match status" value="1"/>
</dbReference>
<evidence type="ECO:0000256" key="1">
    <source>
        <dbReference type="ARBA" id="ARBA00022801"/>
    </source>
</evidence>
<keyword evidence="3" id="KW-0413">Isomerase</keyword>
<keyword evidence="6" id="KW-1185">Reference proteome</keyword>
<sequence>MDIEVCSSYDEISVKAKNIIIEKLCSQRALHLCAATGGSPTGLYKELAAEYIKHPGLFDRLHITKLDEWGGIDMSHPGTCETYLQKYLIQPLKIAGDRYLSFQSNPEDPKAECNKIKNELCRLGGIDICILGLGMNGHLALNEPGCVLESQCHVAQLDLQSLAHPMLGDGERPKYGLTLGMAEILQAKQIILLISGEKKKDIALKLLSSKRVTTSLPASFVWLHPNVKCLVDSEAYTVID</sequence>
<dbReference type="Gene3D" id="3.40.50.1360">
    <property type="match status" value="1"/>
</dbReference>
<dbReference type="Proteomes" id="UP000183788">
    <property type="component" value="Unassembled WGS sequence"/>
</dbReference>
<dbReference type="InterPro" id="IPR037171">
    <property type="entry name" value="NagB/RpiA_transferase-like"/>
</dbReference>
<reference evidence="3 5" key="1">
    <citation type="submission" date="2016-11" db="EMBL/GenBank/DDBJ databases">
        <authorList>
            <person name="Jaros S."/>
            <person name="Januszkiewicz K."/>
            <person name="Wedrychowicz H."/>
        </authorList>
    </citation>
    <scope>NUCLEOTIDE SEQUENCE [LARGE SCALE GENOMIC DNA]</scope>
    <source>
        <strain evidence="3 5">DSM 784</strain>
    </source>
</reference>
<dbReference type="GO" id="GO:0006043">
    <property type="term" value="P:glucosamine catabolic process"/>
    <property type="evidence" value="ECO:0007669"/>
    <property type="project" value="TreeGrafter"/>
</dbReference>
<dbReference type="OrthoDB" id="9791139at2"/>
<name>A0A1K1SLG4_9BACT</name>
<dbReference type="PANTHER" id="PTHR11280:SF5">
    <property type="entry name" value="GLUCOSAMINE-6-PHOSPHATE ISOMERASE"/>
    <property type="match status" value="1"/>
</dbReference>
<dbReference type="AlphaFoldDB" id="A0A1K1SLG4"/>
<accession>A0A1K1SLG4</accession>
<dbReference type="PROSITE" id="PS01161">
    <property type="entry name" value="GLC_GALNAC_ISOMERASE"/>
    <property type="match status" value="1"/>
</dbReference>
<evidence type="ECO:0000313" key="4">
    <source>
        <dbReference type="EMBL" id="WQG90496.1"/>
    </source>
</evidence>
<dbReference type="InterPro" id="IPR018321">
    <property type="entry name" value="Glucosamine6P_isomerase_CS"/>
</dbReference>
<dbReference type="GO" id="GO:0005829">
    <property type="term" value="C:cytosol"/>
    <property type="evidence" value="ECO:0007669"/>
    <property type="project" value="TreeGrafter"/>
</dbReference>
<organism evidence="3 5">
    <name type="scientific">Chitinophaga sancti</name>
    <dbReference type="NCBI Taxonomy" id="1004"/>
    <lineage>
        <taxon>Bacteria</taxon>
        <taxon>Pseudomonadati</taxon>
        <taxon>Bacteroidota</taxon>
        <taxon>Chitinophagia</taxon>
        <taxon>Chitinophagales</taxon>
        <taxon>Chitinophagaceae</taxon>
        <taxon>Chitinophaga</taxon>
    </lineage>
</organism>